<evidence type="ECO:0008006" key="2">
    <source>
        <dbReference type="Google" id="ProtNLM"/>
    </source>
</evidence>
<comment type="caution">
    <text evidence="1">The sequence shown here is derived from an EMBL/GenBank/DDBJ whole genome shotgun (WGS) entry which is preliminary data.</text>
</comment>
<dbReference type="Gene3D" id="3.40.50.1110">
    <property type="entry name" value="SGNH hydrolase"/>
    <property type="match status" value="1"/>
</dbReference>
<accession>X1D4V2</accession>
<dbReference type="EMBL" id="BART01036926">
    <property type="protein sequence ID" value="GAH15786.1"/>
    <property type="molecule type" value="Genomic_DNA"/>
</dbReference>
<feature type="non-terminal residue" evidence="1">
    <location>
        <position position="162"/>
    </location>
</feature>
<evidence type="ECO:0000313" key="1">
    <source>
        <dbReference type="EMBL" id="GAH15786.1"/>
    </source>
</evidence>
<sequence length="162" mass="18429">DLYPPPDPQPRRPHLFTGDANFGYRLKSSMETSYHYPPRNPVAIPLVSNSLGFRDDRELYEKDPRTRILMVGDSFIFGSGVFEEQRISEVLESLEPAWRVDSVGMPGWGIDSMVRALENILPNVKLDTVILAVYCDDFRRVHPYYAGMGYAAKKYDLVAGQL</sequence>
<dbReference type="AlphaFoldDB" id="X1D4V2"/>
<feature type="non-terminal residue" evidence="1">
    <location>
        <position position="1"/>
    </location>
</feature>
<proteinExistence type="predicted"/>
<dbReference type="InterPro" id="IPR036514">
    <property type="entry name" value="SGNH_hydro_sf"/>
</dbReference>
<gene>
    <name evidence="1" type="ORF">S01H4_62043</name>
</gene>
<name>X1D4V2_9ZZZZ</name>
<protein>
    <recommendedName>
        <fullName evidence="2">SGNH hydrolase-type esterase domain-containing protein</fullName>
    </recommendedName>
</protein>
<organism evidence="1">
    <name type="scientific">marine sediment metagenome</name>
    <dbReference type="NCBI Taxonomy" id="412755"/>
    <lineage>
        <taxon>unclassified sequences</taxon>
        <taxon>metagenomes</taxon>
        <taxon>ecological metagenomes</taxon>
    </lineage>
</organism>
<dbReference type="SUPFAM" id="SSF52266">
    <property type="entry name" value="SGNH hydrolase"/>
    <property type="match status" value="1"/>
</dbReference>
<reference evidence="1" key="1">
    <citation type="journal article" date="2014" name="Front. Microbiol.">
        <title>High frequency of phylogenetically diverse reductive dehalogenase-homologous genes in deep subseafloor sedimentary metagenomes.</title>
        <authorList>
            <person name="Kawai M."/>
            <person name="Futagami T."/>
            <person name="Toyoda A."/>
            <person name="Takaki Y."/>
            <person name="Nishi S."/>
            <person name="Hori S."/>
            <person name="Arai W."/>
            <person name="Tsubouchi T."/>
            <person name="Morono Y."/>
            <person name="Uchiyama I."/>
            <person name="Ito T."/>
            <person name="Fujiyama A."/>
            <person name="Inagaki F."/>
            <person name="Takami H."/>
        </authorList>
    </citation>
    <scope>NUCLEOTIDE SEQUENCE</scope>
    <source>
        <strain evidence="1">Expedition CK06-06</strain>
    </source>
</reference>